<gene>
    <name evidence="1" type="ORF">BJ508DRAFT_308812</name>
</gene>
<evidence type="ECO:0000313" key="1">
    <source>
        <dbReference type="EMBL" id="RPA78905.1"/>
    </source>
</evidence>
<protein>
    <submittedName>
        <fullName evidence="1">Uncharacterized protein</fullName>
    </submittedName>
</protein>
<dbReference type="EMBL" id="ML119705">
    <property type="protein sequence ID" value="RPA78905.1"/>
    <property type="molecule type" value="Genomic_DNA"/>
</dbReference>
<reference evidence="1 2" key="1">
    <citation type="journal article" date="2018" name="Nat. Ecol. Evol.">
        <title>Pezizomycetes genomes reveal the molecular basis of ectomycorrhizal truffle lifestyle.</title>
        <authorList>
            <person name="Murat C."/>
            <person name="Payen T."/>
            <person name="Noel B."/>
            <person name="Kuo A."/>
            <person name="Morin E."/>
            <person name="Chen J."/>
            <person name="Kohler A."/>
            <person name="Krizsan K."/>
            <person name="Balestrini R."/>
            <person name="Da Silva C."/>
            <person name="Montanini B."/>
            <person name="Hainaut M."/>
            <person name="Levati E."/>
            <person name="Barry K.W."/>
            <person name="Belfiori B."/>
            <person name="Cichocki N."/>
            <person name="Clum A."/>
            <person name="Dockter R.B."/>
            <person name="Fauchery L."/>
            <person name="Guy J."/>
            <person name="Iotti M."/>
            <person name="Le Tacon F."/>
            <person name="Lindquist E.A."/>
            <person name="Lipzen A."/>
            <person name="Malagnac F."/>
            <person name="Mello A."/>
            <person name="Molinier V."/>
            <person name="Miyauchi S."/>
            <person name="Poulain J."/>
            <person name="Riccioni C."/>
            <person name="Rubini A."/>
            <person name="Sitrit Y."/>
            <person name="Splivallo R."/>
            <person name="Traeger S."/>
            <person name="Wang M."/>
            <person name="Zifcakova L."/>
            <person name="Wipf D."/>
            <person name="Zambonelli A."/>
            <person name="Paolocci F."/>
            <person name="Nowrousian M."/>
            <person name="Ottonello S."/>
            <person name="Baldrian P."/>
            <person name="Spatafora J.W."/>
            <person name="Henrissat B."/>
            <person name="Nagy L.G."/>
            <person name="Aury J.M."/>
            <person name="Wincker P."/>
            <person name="Grigoriev I.V."/>
            <person name="Bonfante P."/>
            <person name="Martin F.M."/>
        </authorList>
    </citation>
    <scope>NUCLEOTIDE SEQUENCE [LARGE SCALE GENOMIC DNA]</scope>
    <source>
        <strain evidence="1 2">RN42</strain>
    </source>
</reference>
<keyword evidence="2" id="KW-1185">Reference proteome</keyword>
<accession>A0A3N4HYG8</accession>
<dbReference type="Proteomes" id="UP000275078">
    <property type="component" value="Unassembled WGS sequence"/>
</dbReference>
<sequence length="236" mass="26514">MSDRNKNASDKEERLERRNILDSQVLPMIVNEALPSARDTIAMTHESLLHLAAYGVPHSVVVVGCRINAVEGFTQKLGLRDGSFYAMLIDVPKELEKLVEAADQRRWFVVAGELLPCTGRRPPVLRFISAKLVPEVFVNDKPKILPAPWLENEELCSFCGGEHDEMECEEEETRVDTLICETCSEVGHTFHECPYNITPAGLRAATRFSPLTPDTWFDLGGLAESECDRLLRINFT</sequence>
<dbReference type="AlphaFoldDB" id="A0A3N4HYG8"/>
<proteinExistence type="predicted"/>
<name>A0A3N4HYG8_ASCIM</name>
<organism evidence="1 2">
    <name type="scientific">Ascobolus immersus RN42</name>
    <dbReference type="NCBI Taxonomy" id="1160509"/>
    <lineage>
        <taxon>Eukaryota</taxon>
        <taxon>Fungi</taxon>
        <taxon>Dikarya</taxon>
        <taxon>Ascomycota</taxon>
        <taxon>Pezizomycotina</taxon>
        <taxon>Pezizomycetes</taxon>
        <taxon>Pezizales</taxon>
        <taxon>Ascobolaceae</taxon>
        <taxon>Ascobolus</taxon>
    </lineage>
</organism>
<evidence type="ECO:0000313" key="2">
    <source>
        <dbReference type="Proteomes" id="UP000275078"/>
    </source>
</evidence>